<name>A0A937VZQ5_UNCTE</name>
<dbReference type="InterPro" id="IPR001915">
    <property type="entry name" value="Peptidase_M48"/>
</dbReference>
<evidence type="ECO:0000256" key="8">
    <source>
        <dbReference type="ARBA" id="ARBA00022989"/>
    </source>
</evidence>
<evidence type="ECO:0000256" key="11">
    <source>
        <dbReference type="PIRSR" id="PIRSR627057-1"/>
    </source>
</evidence>
<dbReference type="Pfam" id="PF01435">
    <property type="entry name" value="Peptidase_M48"/>
    <property type="match status" value="1"/>
</dbReference>
<gene>
    <name evidence="17" type="ORF">FJZ47_10130</name>
</gene>
<dbReference type="AlphaFoldDB" id="A0A937VZQ5"/>
<dbReference type="CDD" id="cd07343">
    <property type="entry name" value="M48A_Zmpste24p_like"/>
    <property type="match status" value="1"/>
</dbReference>
<evidence type="ECO:0000256" key="4">
    <source>
        <dbReference type="ARBA" id="ARBA00022723"/>
    </source>
</evidence>
<feature type="domain" description="Peptidase M48" evidence="15">
    <location>
        <begin position="207"/>
        <end position="409"/>
    </location>
</feature>
<evidence type="ECO:0000313" key="18">
    <source>
        <dbReference type="Proteomes" id="UP000712673"/>
    </source>
</evidence>
<keyword evidence="2 13" id="KW-0645">Protease</keyword>
<feature type="transmembrane region" description="Helical" evidence="14">
    <location>
        <begin position="143"/>
        <end position="165"/>
    </location>
</feature>
<keyword evidence="8 14" id="KW-1133">Transmembrane helix</keyword>
<protein>
    <submittedName>
        <fullName evidence="17">M48 family metallopeptidase</fullName>
    </submittedName>
</protein>
<dbReference type="InterPro" id="IPR027057">
    <property type="entry name" value="CAXX_Prtase_1"/>
</dbReference>
<evidence type="ECO:0000256" key="2">
    <source>
        <dbReference type="ARBA" id="ARBA00022670"/>
    </source>
</evidence>
<organism evidence="17 18">
    <name type="scientific">Tectimicrobiota bacterium</name>
    <dbReference type="NCBI Taxonomy" id="2528274"/>
    <lineage>
        <taxon>Bacteria</taxon>
        <taxon>Pseudomonadati</taxon>
        <taxon>Nitrospinota/Tectimicrobiota group</taxon>
        <taxon>Candidatus Tectimicrobiota</taxon>
    </lineage>
</organism>
<keyword evidence="4 12" id="KW-0479">Metal-binding</keyword>
<comment type="similarity">
    <text evidence="13">Belongs to the peptidase M48 family.</text>
</comment>
<feature type="binding site" evidence="12">
    <location>
        <position position="274"/>
    </location>
    <ligand>
        <name>Zn(2+)</name>
        <dbReference type="ChEBI" id="CHEBI:29105"/>
        <note>catalytic</note>
    </ligand>
</feature>
<evidence type="ECO:0000256" key="6">
    <source>
        <dbReference type="ARBA" id="ARBA00022824"/>
    </source>
</evidence>
<feature type="transmembrane region" description="Helical" evidence="14">
    <location>
        <begin position="289"/>
        <end position="316"/>
    </location>
</feature>
<dbReference type="PANTHER" id="PTHR10120">
    <property type="entry name" value="CAAX PRENYL PROTEASE 1"/>
    <property type="match status" value="1"/>
</dbReference>
<comment type="caution">
    <text evidence="17">The sequence shown here is derived from an EMBL/GenBank/DDBJ whole genome shotgun (WGS) entry which is preliminary data.</text>
</comment>
<feature type="binding site" evidence="12">
    <location>
        <position position="352"/>
    </location>
    <ligand>
        <name>Zn(2+)</name>
        <dbReference type="ChEBI" id="CHEBI:29105"/>
        <note>catalytic</note>
    </ligand>
</feature>
<dbReference type="Pfam" id="PF16491">
    <property type="entry name" value="Peptidase_M48_N"/>
    <property type="match status" value="1"/>
</dbReference>
<feature type="transmembrane region" description="Helical" evidence="14">
    <location>
        <begin position="60"/>
        <end position="78"/>
    </location>
</feature>
<feature type="transmembrane region" description="Helical" evidence="14">
    <location>
        <begin position="322"/>
        <end position="343"/>
    </location>
</feature>
<evidence type="ECO:0000256" key="9">
    <source>
        <dbReference type="ARBA" id="ARBA00023049"/>
    </source>
</evidence>
<evidence type="ECO:0000256" key="13">
    <source>
        <dbReference type="RuleBase" id="RU003983"/>
    </source>
</evidence>
<evidence type="ECO:0000256" key="1">
    <source>
        <dbReference type="ARBA" id="ARBA00004477"/>
    </source>
</evidence>
<feature type="transmembrane region" description="Helical" evidence="14">
    <location>
        <begin position="114"/>
        <end position="131"/>
    </location>
</feature>
<evidence type="ECO:0000256" key="14">
    <source>
        <dbReference type="SAM" id="Phobius"/>
    </source>
</evidence>
<keyword evidence="9 13" id="KW-0482">Metalloprotease</keyword>
<dbReference type="EMBL" id="VGLS01000266">
    <property type="protein sequence ID" value="MBM3224148.1"/>
    <property type="molecule type" value="Genomic_DNA"/>
</dbReference>
<evidence type="ECO:0000256" key="10">
    <source>
        <dbReference type="ARBA" id="ARBA00023136"/>
    </source>
</evidence>
<reference evidence="17" key="1">
    <citation type="submission" date="2019-03" db="EMBL/GenBank/DDBJ databases">
        <title>Lake Tanganyika Metagenome-Assembled Genomes (MAGs).</title>
        <authorList>
            <person name="Tran P."/>
        </authorList>
    </citation>
    <scope>NUCLEOTIDE SEQUENCE</scope>
    <source>
        <strain evidence="17">K_DeepCast_65m_m2_066</strain>
    </source>
</reference>
<evidence type="ECO:0000313" key="17">
    <source>
        <dbReference type="EMBL" id="MBM3224148.1"/>
    </source>
</evidence>
<dbReference type="GO" id="GO:0071586">
    <property type="term" value="P:CAAX-box protein processing"/>
    <property type="evidence" value="ECO:0007669"/>
    <property type="project" value="InterPro"/>
</dbReference>
<comment type="cofactor">
    <cofactor evidence="12 13">
        <name>Zn(2+)</name>
        <dbReference type="ChEBI" id="CHEBI:29105"/>
    </cofactor>
    <text evidence="12 13">Binds 1 zinc ion per subunit.</text>
</comment>
<evidence type="ECO:0000256" key="12">
    <source>
        <dbReference type="PIRSR" id="PIRSR627057-2"/>
    </source>
</evidence>
<sequence length="414" mass="46158">MNLYAVIICATLLLDYALNLLADVYNLRALRPELPAEFADVYDADAYRKSQEYTRVQTQFGLLTSTCMLAVTLGFWGAGGFQALDTLVRAWDLGSIGTGLVYIGLLMVGRSLASLPFTLYSTFVIEARFGFNKTTWQTWLADMVKGLGLGLLLGIPLLAGILAFLTYAGPYAWLYCWLVVTAFTLGLQWLAPTWILPLFNTFTPLEPGALKEAILTYARTVQFPVEDVFVIDGSRRSSKSNAFFTGLGKHKRIALFDTLIASHTIPELVAVLAHEIGHYKMKHVVRNTVISMAHTGVMFFLLSVFLSHAGLFAAFYVQQPSVYAGLVFFGMLYTPIELVLSVAMQIMSRRHEYEADRYAVDTFAAPSELAQALKKLSVHNLVNLTPHPFYVFLHYSHPPMLQRIQAIQRAAVRS</sequence>
<dbReference type="Proteomes" id="UP000712673">
    <property type="component" value="Unassembled WGS sequence"/>
</dbReference>
<dbReference type="InterPro" id="IPR032456">
    <property type="entry name" value="Peptidase_M48_N"/>
</dbReference>
<evidence type="ECO:0000256" key="5">
    <source>
        <dbReference type="ARBA" id="ARBA00022801"/>
    </source>
</evidence>
<feature type="active site" evidence="11">
    <location>
        <position position="275"/>
    </location>
</feature>
<feature type="domain" description="CAAX prenyl protease 1 N-terminal" evidence="16">
    <location>
        <begin position="27"/>
        <end position="201"/>
    </location>
</feature>
<evidence type="ECO:0000256" key="3">
    <source>
        <dbReference type="ARBA" id="ARBA00022692"/>
    </source>
</evidence>
<keyword evidence="6" id="KW-0256">Endoplasmic reticulum</keyword>
<comment type="subcellular location">
    <subcellularLocation>
        <location evidence="1">Endoplasmic reticulum membrane</location>
        <topology evidence="1">Multi-pass membrane protein</topology>
    </subcellularLocation>
</comment>
<proteinExistence type="inferred from homology"/>
<feature type="active site" description="Proton donor" evidence="11">
    <location>
        <position position="356"/>
    </location>
</feature>
<keyword evidence="3 14" id="KW-0812">Transmembrane</keyword>
<feature type="transmembrane region" description="Helical" evidence="14">
    <location>
        <begin position="171"/>
        <end position="191"/>
    </location>
</feature>
<keyword evidence="10 14" id="KW-0472">Membrane</keyword>
<accession>A0A937VZQ5</accession>
<keyword evidence="7 12" id="KW-0862">Zinc</keyword>
<evidence type="ECO:0000256" key="7">
    <source>
        <dbReference type="ARBA" id="ARBA00022833"/>
    </source>
</evidence>
<dbReference type="Gene3D" id="3.30.2010.10">
    <property type="entry name" value="Metalloproteases ('zincins'), catalytic domain"/>
    <property type="match status" value="1"/>
</dbReference>
<dbReference type="GO" id="GO:0046872">
    <property type="term" value="F:metal ion binding"/>
    <property type="evidence" value="ECO:0007669"/>
    <property type="project" value="UniProtKB-KW"/>
</dbReference>
<evidence type="ECO:0000259" key="15">
    <source>
        <dbReference type="Pfam" id="PF01435"/>
    </source>
</evidence>
<dbReference type="GO" id="GO:0004222">
    <property type="term" value="F:metalloendopeptidase activity"/>
    <property type="evidence" value="ECO:0007669"/>
    <property type="project" value="InterPro"/>
</dbReference>
<dbReference type="FunFam" id="3.30.2010.10:FF:000002">
    <property type="entry name" value="CAAX prenyl protease"/>
    <property type="match status" value="1"/>
</dbReference>
<feature type="binding site" evidence="12">
    <location>
        <position position="278"/>
    </location>
    <ligand>
        <name>Zn(2+)</name>
        <dbReference type="ChEBI" id="CHEBI:29105"/>
        <note>catalytic</note>
    </ligand>
</feature>
<evidence type="ECO:0000259" key="16">
    <source>
        <dbReference type="Pfam" id="PF16491"/>
    </source>
</evidence>
<keyword evidence="5 13" id="KW-0378">Hydrolase</keyword>